<reference evidence="1 2" key="1">
    <citation type="submission" date="2019-03" db="EMBL/GenBank/DDBJ databases">
        <title>Algoriphagus aquimaris sp. nov., isolated form marine sediment in Pohang, Korea.</title>
        <authorList>
            <person name="Kim J."/>
            <person name="Yoon S.-H."/>
            <person name="Lee S.-S."/>
        </authorList>
    </citation>
    <scope>NUCLEOTIDE SEQUENCE [LARGE SCALE GENOMIC DNA]</scope>
    <source>
        <strain evidence="1 2">F21</strain>
    </source>
</reference>
<dbReference type="EMBL" id="SMUW01000036">
    <property type="protein sequence ID" value="TDK42844.1"/>
    <property type="molecule type" value="Genomic_DNA"/>
</dbReference>
<dbReference type="Proteomes" id="UP000295438">
    <property type="component" value="Unassembled WGS sequence"/>
</dbReference>
<evidence type="ECO:0000313" key="1">
    <source>
        <dbReference type="EMBL" id="TDK42844.1"/>
    </source>
</evidence>
<gene>
    <name evidence="1" type="ORF">E1898_15550</name>
</gene>
<proteinExistence type="predicted"/>
<dbReference type="RefSeq" id="WP_133391568.1">
    <property type="nucleotide sequence ID" value="NZ_SMUW01000036.1"/>
</dbReference>
<keyword evidence="2" id="KW-1185">Reference proteome</keyword>
<evidence type="ECO:0000313" key="2">
    <source>
        <dbReference type="Proteomes" id="UP000295438"/>
    </source>
</evidence>
<name>A0A4R5UUG7_9BACT</name>
<accession>A0A4R5UUG7</accession>
<sequence length="83" mass="9178">MSTFYCEYCGTKFPLIANLTAVPCYRHPNGPNKGRHKLYEGSHKSQYTCKYCGATNNSIANLTSVPCPRHPNGSLKGYHAPTL</sequence>
<protein>
    <submittedName>
        <fullName evidence="1">Uncharacterized protein</fullName>
    </submittedName>
</protein>
<comment type="caution">
    <text evidence="1">The sequence shown here is derived from an EMBL/GenBank/DDBJ whole genome shotgun (WGS) entry which is preliminary data.</text>
</comment>
<dbReference type="AlphaFoldDB" id="A0A4R5UUG7"/>
<organism evidence="1 2">
    <name type="scientific">Algoriphagus formosus</name>
    <dbReference type="NCBI Taxonomy" id="2007308"/>
    <lineage>
        <taxon>Bacteria</taxon>
        <taxon>Pseudomonadati</taxon>
        <taxon>Bacteroidota</taxon>
        <taxon>Cytophagia</taxon>
        <taxon>Cytophagales</taxon>
        <taxon>Cyclobacteriaceae</taxon>
        <taxon>Algoriphagus</taxon>
    </lineage>
</organism>